<reference evidence="12 13" key="1">
    <citation type="journal article" date="2011" name="BMC Genomics">
        <title>Insight into cross-talk between intra-amoebal pathogens.</title>
        <authorList>
            <person name="Gimenez G."/>
            <person name="Bertelli C."/>
            <person name="Moliner C."/>
            <person name="Robert C."/>
            <person name="Raoult D."/>
            <person name="Fournier P.E."/>
            <person name="Greub G."/>
        </authorList>
    </citation>
    <scope>NUCLEOTIDE SEQUENCE [LARGE SCALE GENOMIC DNA]</scope>
    <source>
        <strain evidence="12 13">LLAP12</strain>
    </source>
</reference>
<dbReference type="GO" id="GO:0046872">
    <property type="term" value="F:metal ion binding"/>
    <property type="evidence" value="ECO:0007669"/>
    <property type="project" value="UniProtKB-KW"/>
</dbReference>
<dbReference type="EMBL" id="JH413822">
    <property type="protein sequence ID" value="EHL30876.1"/>
    <property type="molecule type" value="Genomic_DNA"/>
</dbReference>
<dbReference type="HOGENOM" id="CLU_026169_0_1_6"/>
<organism evidence="12 13">
    <name type="scientific">Legionella drancourtii LLAP12</name>
    <dbReference type="NCBI Taxonomy" id="658187"/>
    <lineage>
        <taxon>Bacteria</taxon>
        <taxon>Pseudomonadati</taxon>
        <taxon>Pseudomonadota</taxon>
        <taxon>Gammaproteobacteria</taxon>
        <taxon>Legionellales</taxon>
        <taxon>Legionellaceae</taxon>
        <taxon>Legionella</taxon>
    </lineage>
</organism>
<dbReference type="GO" id="GO:0042803">
    <property type="term" value="F:protein homodimerization activity"/>
    <property type="evidence" value="ECO:0007669"/>
    <property type="project" value="UniProtKB-UniRule"/>
</dbReference>
<dbReference type="PANTHER" id="PTHR10755:SF0">
    <property type="entry name" value="OXYGEN-DEPENDENT COPROPORPHYRINOGEN-III OXIDASE, MITOCHONDRIAL"/>
    <property type="match status" value="1"/>
</dbReference>
<name>G9EP41_9GAMM</name>
<evidence type="ECO:0000256" key="8">
    <source>
        <dbReference type="ARBA" id="ARBA00023244"/>
    </source>
</evidence>
<gene>
    <name evidence="11" type="primary">hemF</name>
    <name evidence="12" type="ORF">LDG_7022</name>
</gene>
<keyword evidence="5 11" id="KW-0963">Cytoplasm</keyword>
<evidence type="ECO:0000256" key="2">
    <source>
        <dbReference type="ARBA" id="ARBA00005168"/>
    </source>
</evidence>
<evidence type="ECO:0000256" key="10">
    <source>
        <dbReference type="ARBA" id="ARBA00059657"/>
    </source>
</evidence>
<keyword evidence="8 11" id="KW-0627">Porphyrin biosynthesis</keyword>
<evidence type="ECO:0000313" key="12">
    <source>
        <dbReference type="EMBL" id="EHL30876.1"/>
    </source>
</evidence>
<evidence type="ECO:0000256" key="11">
    <source>
        <dbReference type="HAMAP-Rule" id="MF_00333"/>
    </source>
</evidence>
<keyword evidence="7 11" id="KW-0350">Heme biosynthesis</keyword>
<dbReference type="NCBIfam" id="NF003727">
    <property type="entry name" value="PRK05330.1"/>
    <property type="match status" value="1"/>
</dbReference>
<feature type="binding site" evidence="11">
    <location>
        <begin position="129"/>
        <end position="131"/>
    </location>
    <ligand>
        <name>substrate</name>
    </ligand>
</feature>
<feature type="region of interest" description="Important for dimerization" evidence="11">
    <location>
        <begin position="261"/>
        <end position="296"/>
    </location>
</feature>
<dbReference type="PANTHER" id="PTHR10755">
    <property type="entry name" value="COPROPORPHYRINOGEN III OXIDASE, MITOCHONDRIAL"/>
    <property type="match status" value="1"/>
</dbReference>
<feature type="site" description="Important for dimerization" evidence="11">
    <location>
        <position position="196"/>
    </location>
</feature>
<dbReference type="SUPFAM" id="SSF102886">
    <property type="entry name" value="Coproporphyrinogen III oxidase"/>
    <property type="match status" value="1"/>
</dbReference>
<dbReference type="Gene3D" id="3.40.1500.10">
    <property type="entry name" value="Coproporphyrinogen III oxidase, aerobic"/>
    <property type="match status" value="1"/>
</dbReference>
<dbReference type="GO" id="GO:0004109">
    <property type="term" value="F:coproporphyrinogen oxidase activity"/>
    <property type="evidence" value="ECO:0007669"/>
    <property type="project" value="UniProtKB-UniRule"/>
</dbReference>
<feature type="active site" description="Proton donor" evidence="11">
    <location>
        <position position="127"/>
    </location>
</feature>
<dbReference type="InterPro" id="IPR018375">
    <property type="entry name" value="Coprogen_oxidase_CS"/>
</dbReference>
<dbReference type="FunFam" id="3.40.1500.10:FF:000001">
    <property type="entry name" value="Oxygen-dependent coproporphyrinogen-III oxidase"/>
    <property type="match status" value="1"/>
</dbReference>
<dbReference type="InterPro" id="IPR036406">
    <property type="entry name" value="Coprogen_oxidase_aer_sf"/>
</dbReference>
<evidence type="ECO:0000256" key="7">
    <source>
        <dbReference type="ARBA" id="ARBA00023133"/>
    </source>
</evidence>
<dbReference type="PROSITE" id="PS01021">
    <property type="entry name" value="COPROGEN_OXIDASE"/>
    <property type="match status" value="1"/>
</dbReference>
<accession>G9EP41</accession>
<dbReference type="eggNOG" id="COG0408">
    <property type="taxonomic scope" value="Bacteria"/>
</dbReference>
<evidence type="ECO:0000256" key="1">
    <source>
        <dbReference type="ARBA" id="ARBA00004496"/>
    </source>
</evidence>
<keyword evidence="6 11" id="KW-0560">Oxidoreductase</keyword>
<dbReference type="UniPathway" id="UPA00251">
    <property type="reaction ID" value="UER00322"/>
</dbReference>
<keyword evidence="11" id="KW-0479">Metal-binding</keyword>
<comment type="pathway">
    <text evidence="2 11">Porphyrin-containing compound metabolism; protoporphyrin-IX biosynthesis; protoporphyrinogen-IX from coproporphyrinogen-III (O2 route): step 1/1.</text>
</comment>
<evidence type="ECO:0000256" key="9">
    <source>
        <dbReference type="ARBA" id="ARBA00049102"/>
    </source>
</evidence>
<dbReference type="STRING" id="658187.LDG_7022"/>
<feature type="binding site" evidence="11">
    <location>
        <position position="127"/>
    </location>
    <ligand>
        <name>a divalent metal cation</name>
        <dbReference type="ChEBI" id="CHEBI:60240"/>
    </ligand>
</feature>
<dbReference type="Proteomes" id="UP000002770">
    <property type="component" value="Unassembled WGS sequence"/>
</dbReference>
<sequence length="325" mass="37966">MRYLSTAYRILRKQYFGCEINMNNIIHVKTYLSELQKSICQELLAIDAKASFIIDNWEDLALGYGTSCVISNGDVFEKGGVNFSHVKGTSLPASATEKRPELKGYQFEVLGVSIVIHPINPYVPTSHANFRFFMATKENAEPIWWFGGGFDLTPYYGFEDDCVYWHTMAKEACDQFGDEVYPRYKKWCDDYFYIKHRQEPRGIGGLFFDDLNLWEFETCFNFLKAVGNQYTKAYCPIVIRRQNIPYLDRQKDFQLYRRGRYAEFNLIYDRGTAFGLQSGGRIESILMSLPPKVTWVYDWQPQSGTEEAKLYTHFLINKNWLDLNM</sequence>
<feature type="binding site" evidence="11">
    <location>
        <position position="166"/>
    </location>
    <ligand>
        <name>a divalent metal cation</name>
        <dbReference type="ChEBI" id="CHEBI:60240"/>
    </ligand>
</feature>
<comment type="cofactor">
    <cofactor evidence="11">
        <name>a divalent metal cation</name>
        <dbReference type="ChEBI" id="CHEBI:60240"/>
    </cofactor>
</comment>
<feature type="binding site" evidence="11">
    <location>
        <position position="113"/>
    </location>
    <ligand>
        <name>substrate</name>
    </ligand>
</feature>
<feature type="binding site" evidence="11">
    <location>
        <begin position="279"/>
        <end position="281"/>
    </location>
    <ligand>
        <name>substrate</name>
    </ligand>
</feature>
<comment type="subunit">
    <text evidence="4 11">Homodimer.</text>
</comment>
<feature type="binding site" evidence="11">
    <location>
        <position position="117"/>
    </location>
    <ligand>
        <name>a divalent metal cation</name>
        <dbReference type="ChEBI" id="CHEBI:60240"/>
    </ligand>
</feature>
<dbReference type="Pfam" id="PF01218">
    <property type="entry name" value="Coprogen_oxidas"/>
    <property type="match status" value="1"/>
</dbReference>
<dbReference type="InterPro" id="IPR001260">
    <property type="entry name" value="Coprogen_oxidase_aer"/>
</dbReference>
<dbReference type="GO" id="GO:0005737">
    <property type="term" value="C:cytoplasm"/>
    <property type="evidence" value="ECO:0007669"/>
    <property type="project" value="UniProtKB-SubCell"/>
</dbReference>
<dbReference type="PIRSF" id="PIRSF000166">
    <property type="entry name" value="Coproporphyri_ox"/>
    <property type="match status" value="1"/>
</dbReference>
<dbReference type="InParanoid" id="G9EP41"/>
<proteinExistence type="inferred from homology"/>
<dbReference type="EC" id="1.3.3.3" evidence="11"/>
<comment type="function">
    <text evidence="10 11">Involved in the heme biosynthesis. Catalyzes the aerobic oxidative decarboxylation of propionate groups of rings A and B of coproporphyrinogen-III to yield the vinyl groups in protoporphyrinogen-IX.</text>
</comment>
<evidence type="ECO:0000313" key="13">
    <source>
        <dbReference type="Proteomes" id="UP000002770"/>
    </source>
</evidence>
<dbReference type="HAMAP" id="MF_00333">
    <property type="entry name" value="Coprogen_oxidas"/>
    <property type="match status" value="1"/>
</dbReference>
<comment type="similarity">
    <text evidence="3 11">Belongs to the aerobic coproporphyrinogen-III oxidase family.</text>
</comment>
<protein>
    <recommendedName>
        <fullName evidence="11">Oxygen-dependent coproporphyrinogen-III oxidase</fullName>
        <shortName evidence="11">CPO</shortName>
        <shortName evidence="11">Coprogen oxidase</shortName>
        <shortName evidence="11">Coproporphyrinogenase</shortName>
        <ecNumber evidence="11">1.3.3.3</ecNumber>
    </recommendedName>
</protein>
<feature type="binding site" evidence="11">
    <location>
        <position position="196"/>
    </location>
    <ligand>
        <name>a divalent metal cation</name>
        <dbReference type="ChEBI" id="CHEBI:60240"/>
    </ligand>
</feature>
<dbReference type="GO" id="GO:0006782">
    <property type="term" value="P:protoporphyrinogen IX biosynthetic process"/>
    <property type="evidence" value="ECO:0007669"/>
    <property type="project" value="UniProtKB-UniRule"/>
</dbReference>
<evidence type="ECO:0000256" key="5">
    <source>
        <dbReference type="ARBA" id="ARBA00022490"/>
    </source>
</evidence>
<dbReference type="AlphaFoldDB" id="G9EP41"/>
<evidence type="ECO:0000256" key="6">
    <source>
        <dbReference type="ARBA" id="ARBA00023002"/>
    </source>
</evidence>
<evidence type="ECO:0000256" key="3">
    <source>
        <dbReference type="ARBA" id="ARBA00010644"/>
    </source>
</evidence>
<evidence type="ECO:0000256" key="4">
    <source>
        <dbReference type="ARBA" id="ARBA00011738"/>
    </source>
</evidence>
<dbReference type="PRINTS" id="PR00073">
    <property type="entry name" value="COPRGNOXDASE"/>
</dbReference>
<keyword evidence="13" id="KW-1185">Reference proteome</keyword>
<comment type="catalytic activity">
    <reaction evidence="9 11">
        <text>coproporphyrinogen III + O2 + 2 H(+) = protoporphyrinogen IX + 2 CO2 + 2 H2O</text>
        <dbReference type="Rhea" id="RHEA:18257"/>
        <dbReference type="ChEBI" id="CHEBI:15377"/>
        <dbReference type="ChEBI" id="CHEBI:15378"/>
        <dbReference type="ChEBI" id="CHEBI:15379"/>
        <dbReference type="ChEBI" id="CHEBI:16526"/>
        <dbReference type="ChEBI" id="CHEBI:57307"/>
        <dbReference type="ChEBI" id="CHEBI:57309"/>
        <dbReference type="EC" id="1.3.3.3"/>
    </reaction>
</comment>
<comment type="subcellular location">
    <subcellularLocation>
        <location evidence="1 11">Cytoplasm</location>
    </subcellularLocation>
</comment>